<accession>A0AAE4FS80</accession>
<comment type="caution">
    <text evidence="2">The sequence shown here is derived from an EMBL/GenBank/DDBJ whole genome shotgun (WGS) entry which is preliminary data.</text>
</comment>
<dbReference type="EMBL" id="JAVMIP010000005">
    <property type="protein sequence ID" value="MDS3860602.1"/>
    <property type="molecule type" value="Genomic_DNA"/>
</dbReference>
<evidence type="ECO:0000313" key="3">
    <source>
        <dbReference type="Proteomes" id="UP001268256"/>
    </source>
</evidence>
<name>A0AAE4FS80_9CYAN</name>
<proteinExistence type="predicted"/>
<dbReference type="Proteomes" id="UP001268256">
    <property type="component" value="Unassembled WGS sequence"/>
</dbReference>
<protein>
    <submittedName>
        <fullName evidence="2">DUF5331 domain-containing protein</fullName>
    </submittedName>
</protein>
<keyword evidence="3" id="KW-1185">Reference proteome</keyword>
<dbReference type="InterPro" id="IPR020346">
    <property type="entry name" value="Uncharacterised_15.3kDa"/>
</dbReference>
<dbReference type="RefSeq" id="WP_322877875.1">
    <property type="nucleotide sequence ID" value="NZ_JAVMIP010000005.1"/>
</dbReference>
<dbReference type="AlphaFoldDB" id="A0AAE4FS80"/>
<reference evidence="3" key="1">
    <citation type="submission" date="2023-07" db="EMBL/GenBank/DDBJ databases">
        <authorList>
            <person name="Luz R."/>
            <person name="Cordeiro R."/>
            <person name="Fonseca A."/>
            <person name="Goncalves V."/>
        </authorList>
    </citation>
    <scope>NUCLEOTIDE SEQUENCE [LARGE SCALE GENOMIC DNA]</scope>
    <source>
        <strain evidence="3">BACA0444</strain>
    </source>
</reference>
<dbReference type="Pfam" id="PF17265">
    <property type="entry name" value="DUF5331"/>
    <property type="match status" value="1"/>
</dbReference>
<feature type="compositionally biased region" description="Basic and acidic residues" evidence="1">
    <location>
        <begin position="112"/>
        <end position="132"/>
    </location>
</feature>
<organism evidence="2 3">
    <name type="scientific">Pseudocalidococcus azoricus BACA0444</name>
    <dbReference type="NCBI Taxonomy" id="2918990"/>
    <lineage>
        <taxon>Bacteria</taxon>
        <taxon>Bacillati</taxon>
        <taxon>Cyanobacteriota</taxon>
        <taxon>Cyanophyceae</taxon>
        <taxon>Acaryochloridales</taxon>
        <taxon>Thermosynechococcaceae</taxon>
        <taxon>Pseudocalidococcus</taxon>
        <taxon>Pseudocalidococcus azoricus</taxon>
    </lineage>
</organism>
<evidence type="ECO:0000256" key="1">
    <source>
        <dbReference type="SAM" id="MobiDB-lite"/>
    </source>
</evidence>
<evidence type="ECO:0000313" key="2">
    <source>
        <dbReference type="EMBL" id="MDS3860602.1"/>
    </source>
</evidence>
<gene>
    <name evidence="2" type="ORF">RIF25_07230</name>
</gene>
<sequence length="132" mass="15261">MNPEQLRQTIKTKWLAYYENNRHWITRLAVWVNYQGKRRPSAGFILGTLSVLEPQLTYVLPVIVDLSNDPDRLILALGLNFNPDEELAKLDHQALERQEVRYLPPKSFVSNRAEEHRETAAAKKERATPPNA</sequence>
<feature type="region of interest" description="Disordered" evidence="1">
    <location>
        <begin position="106"/>
        <end position="132"/>
    </location>
</feature>